<dbReference type="Gene3D" id="3.40.50.880">
    <property type="match status" value="1"/>
</dbReference>
<proteinExistence type="predicted"/>
<dbReference type="SUPFAM" id="SSF52317">
    <property type="entry name" value="Class I glutamine amidotransferase-like"/>
    <property type="match status" value="1"/>
</dbReference>
<dbReference type="InterPro" id="IPR029062">
    <property type="entry name" value="Class_I_gatase-like"/>
</dbReference>
<dbReference type="AlphaFoldDB" id="A0A972SQL1"/>
<protein>
    <submittedName>
        <fullName evidence="1">Gamma-glutamyl-gamma-aminobutyrate hydrolase family protein</fullName>
    </submittedName>
</protein>
<dbReference type="GO" id="GO:0033969">
    <property type="term" value="F:gamma-glutamyl-gamma-aminobutyrate hydrolase activity"/>
    <property type="evidence" value="ECO:0007669"/>
    <property type="project" value="TreeGrafter"/>
</dbReference>
<dbReference type="GO" id="GO:0005829">
    <property type="term" value="C:cytosol"/>
    <property type="evidence" value="ECO:0007669"/>
    <property type="project" value="TreeGrafter"/>
</dbReference>
<dbReference type="CDD" id="cd01745">
    <property type="entry name" value="GATase1_2"/>
    <property type="match status" value="1"/>
</dbReference>
<sequence>MLTMIQKNAFRAANAPRVLVSGSFDSDFATPTLNSAIRNLADNALKRLDEAGVTGVIVNAASSTALPAELIEEYDGLIVLGGCDIHPQMYGQDVESNCVYGTNPRADEFEVSLVRGAVAERVPVIGICRGMQVFNVALGGTLIQDVGVGTIHNVAEDNSAMTEHGVRILPGTKLAGIFGKGEIGIQSAHHQAADRLGDGLIVSAVAPDGIVEGIELNDSWGIGLQWHPEDSNANLTHIDMLFKAFAAQCELHARGRLPSPTA</sequence>
<evidence type="ECO:0000313" key="1">
    <source>
        <dbReference type="EMBL" id="NPT62230.1"/>
    </source>
</evidence>
<dbReference type="GO" id="GO:0006598">
    <property type="term" value="P:polyamine catabolic process"/>
    <property type="evidence" value="ECO:0007669"/>
    <property type="project" value="TreeGrafter"/>
</dbReference>
<evidence type="ECO:0000313" key="2">
    <source>
        <dbReference type="Proteomes" id="UP000655523"/>
    </source>
</evidence>
<dbReference type="PROSITE" id="PS51273">
    <property type="entry name" value="GATASE_TYPE_1"/>
    <property type="match status" value="1"/>
</dbReference>
<dbReference type="RefSeq" id="WP_172178607.1">
    <property type="nucleotide sequence ID" value="NZ_WOEZ01000307.1"/>
</dbReference>
<dbReference type="PANTHER" id="PTHR43235">
    <property type="entry name" value="GLUTAMINE AMIDOTRANSFERASE PB2B2.05-RELATED"/>
    <property type="match status" value="1"/>
</dbReference>
<keyword evidence="1" id="KW-0378">Hydrolase</keyword>
<name>A0A972SQL1_9BURK</name>
<accession>A0A972SQL1</accession>
<dbReference type="Pfam" id="PF07722">
    <property type="entry name" value="Peptidase_C26"/>
    <property type="match status" value="1"/>
</dbReference>
<comment type="caution">
    <text evidence="1">The sequence shown here is derived from an EMBL/GenBank/DDBJ whole genome shotgun (WGS) entry which is preliminary data.</text>
</comment>
<gene>
    <name evidence="1" type="ORF">GNZ13_48905</name>
</gene>
<organism evidence="1 2">
    <name type="scientific">Paraburkholderia elongata</name>
    <dbReference type="NCBI Taxonomy" id="2675747"/>
    <lineage>
        <taxon>Bacteria</taxon>
        <taxon>Pseudomonadati</taxon>
        <taxon>Pseudomonadota</taxon>
        <taxon>Betaproteobacteria</taxon>
        <taxon>Burkholderiales</taxon>
        <taxon>Burkholderiaceae</taxon>
        <taxon>Paraburkholderia</taxon>
    </lineage>
</organism>
<dbReference type="InterPro" id="IPR044668">
    <property type="entry name" value="PuuD-like"/>
</dbReference>
<dbReference type="InterPro" id="IPR011697">
    <property type="entry name" value="Peptidase_C26"/>
</dbReference>
<reference evidence="1 2" key="1">
    <citation type="submission" date="2019-11" db="EMBL/GenBank/DDBJ databases">
        <title>Metabolism of dissolved organic matter in forest soils.</title>
        <authorList>
            <person name="Cyle K.T."/>
            <person name="Wilhelm R.C."/>
            <person name="Martinez C.E."/>
        </authorList>
    </citation>
    <scope>NUCLEOTIDE SEQUENCE [LARGE SCALE GENOMIC DNA]</scope>
    <source>
        <strain evidence="1 2">5N</strain>
    </source>
</reference>
<keyword evidence="2" id="KW-1185">Reference proteome</keyword>
<dbReference type="PANTHER" id="PTHR43235:SF1">
    <property type="entry name" value="GLUTAMINE AMIDOTRANSFERASE PB2B2.05-RELATED"/>
    <property type="match status" value="1"/>
</dbReference>
<dbReference type="Proteomes" id="UP000655523">
    <property type="component" value="Unassembled WGS sequence"/>
</dbReference>
<dbReference type="EMBL" id="WOEZ01000307">
    <property type="protein sequence ID" value="NPT62230.1"/>
    <property type="molecule type" value="Genomic_DNA"/>
</dbReference>